<dbReference type="PANTHER" id="PTHR30069:SF40">
    <property type="entry name" value="TONB-DEPENDENT RECEPTOR NMB0964-RELATED"/>
    <property type="match status" value="1"/>
</dbReference>
<name>A0ABN6VG88_9HYPH</name>
<dbReference type="EMBL" id="AP027142">
    <property type="protein sequence ID" value="BDV33811.1"/>
    <property type="molecule type" value="Genomic_DNA"/>
</dbReference>
<evidence type="ECO:0000256" key="9">
    <source>
        <dbReference type="RuleBase" id="RU003357"/>
    </source>
</evidence>
<evidence type="ECO:0000256" key="8">
    <source>
        <dbReference type="PROSITE-ProRule" id="PRU01360"/>
    </source>
</evidence>
<keyword evidence="12" id="KW-0675">Receptor</keyword>
<dbReference type="Pfam" id="PF00593">
    <property type="entry name" value="TonB_dep_Rec_b-barrel"/>
    <property type="match status" value="1"/>
</dbReference>
<dbReference type="InterPro" id="IPR037066">
    <property type="entry name" value="Plug_dom_sf"/>
</dbReference>
<dbReference type="Proteomes" id="UP001317629">
    <property type="component" value="Chromosome"/>
</dbReference>
<keyword evidence="7 8" id="KW-0998">Cell outer membrane</keyword>
<accession>A0ABN6VG88</accession>
<keyword evidence="5 9" id="KW-0798">TonB box</keyword>
<organism evidence="12 13">
    <name type="scientific">Methylocystis iwaonis</name>
    <dbReference type="NCBI Taxonomy" id="2885079"/>
    <lineage>
        <taxon>Bacteria</taxon>
        <taxon>Pseudomonadati</taxon>
        <taxon>Pseudomonadota</taxon>
        <taxon>Alphaproteobacteria</taxon>
        <taxon>Hyphomicrobiales</taxon>
        <taxon>Methylocystaceae</taxon>
        <taxon>Methylocystis</taxon>
    </lineage>
</organism>
<keyword evidence="3 8" id="KW-1134">Transmembrane beta strand</keyword>
<dbReference type="InterPro" id="IPR036942">
    <property type="entry name" value="Beta-barrel_TonB_sf"/>
</dbReference>
<evidence type="ECO:0000256" key="4">
    <source>
        <dbReference type="ARBA" id="ARBA00022692"/>
    </source>
</evidence>
<reference evidence="12 13" key="1">
    <citation type="journal article" date="2023" name="Int. J. Syst. Evol. Microbiol.">
        <title>Methylocystis iwaonis sp. nov., a type II methane-oxidizing bacterium from surface soil of a rice paddy field in Japan, and emended description of the genus Methylocystis (ex Whittenbury et al. 1970) Bowman et al. 1993.</title>
        <authorList>
            <person name="Kaise H."/>
            <person name="Sawadogo J.B."/>
            <person name="Alam M.S."/>
            <person name="Ueno C."/>
            <person name="Dianou D."/>
            <person name="Shinjo R."/>
            <person name="Asakawa S."/>
        </authorList>
    </citation>
    <scope>NUCLEOTIDE SEQUENCE [LARGE SCALE GENOMIC DNA]</scope>
    <source>
        <strain evidence="12 13">SS37A-Re</strain>
    </source>
</reference>
<evidence type="ECO:0000256" key="5">
    <source>
        <dbReference type="ARBA" id="ARBA00023077"/>
    </source>
</evidence>
<dbReference type="InterPro" id="IPR012910">
    <property type="entry name" value="Plug_dom"/>
</dbReference>
<protein>
    <submittedName>
        <fullName evidence="12">TonB-dependent receptor</fullName>
    </submittedName>
</protein>
<dbReference type="InterPro" id="IPR039426">
    <property type="entry name" value="TonB-dep_rcpt-like"/>
</dbReference>
<evidence type="ECO:0000313" key="12">
    <source>
        <dbReference type="EMBL" id="BDV33811.1"/>
    </source>
</evidence>
<evidence type="ECO:0000256" key="6">
    <source>
        <dbReference type="ARBA" id="ARBA00023136"/>
    </source>
</evidence>
<evidence type="ECO:0000256" key="7">
    <source>
        <dbReference type="ARBA" id="ARBA00023237"/>
    </source>
</evidence>
<keyword evidence="6 8" id="KW-0472">Membrane</keyword>
<keyword evidence="2 8" id="KW-0813">Transport</keyword>
<dbReference type="PROSITE" id="PS52016">
    <property type="entry name" value="TONB_DEPENDENT_REC_3"/>
    <property type="match status" value="1"/>
</dbReference>
<evidence type="ECO:0000313" key="13">
    <source>
        <dbReference type="Proteomes" id="UP001317629"/>
    </source>
</evidence>
<dbReference type="Gene3D" id="2.40.170.20">
    <property type="entry name" value="TonB-dependent receptor, beta-barrel domain"/>
    <property type="match status" value="1"/>
</dbReference>
<proteinExistence type="inferred from homology"/>
<dbReference type="SUPFAM" id="SSF56935">
    <property type="entry name" value="Porins"/>
    <property type="match status" value="1"/>
</dbReference>
<keyword evidence="13" id="KW-1185">Reference proteome</keyword>
<dbReference type="InterPro" id="IPR000531">
    <property type="entry name" value="Beta-barrel_TonB"/>
</dbReference>
<evidence type="ECO:0000256" key="3">
    <source>
        <dbReference type="ARBA" id="ARBA00022452"/>
    </source>
</evidence>
<comment type="similarity">
    <text evidence="8 9">Belongs to the TonB-dependent receptor family.</text>
</comment>
<evidence type="ECO:0000256" key="1">
    <source>
        <dbReference type="ARBA" id="ARBA00004571"/>
    </source>
</evidence>
<gene>
    <name evidence="12" type="ORF">SS37A_13400</name>
</gene>
<dbReference type="PANTHER" id="PTHR30069">
    <property type="entry name" value="TONB-DEPENDENT OUTER MEMBRANE RECEPTOR"/>
    <property type="match status" value="1"/>
</dbReference>
<dbReference type="Pfam" id="PF07715">
    <property type="entry name" value="Plug"/>
    <property type="match status" value="1"/>
</dbReference>
<dbReference type="Gene3D" id="2.170.130.10">
    <property type="entry name" value="TonB-dependent receptor, plug domain"/>
    <property type="match status" value="1"/>
</dbReference>
<feature type="domain" description="TonB-dependent receptor plug" evidence="11">
    <location>
        <begin position="9"/>
        <end position="110"/>
    </location>
</feature>
<evidence type="ECO:0000256" key="2">
    <source>
        <dbReference type="ARBA" id="ARBA00022448"/>
    </source>
</evidence>
<sequence>MAIAPDQFAAVTVVTNEELRSTTGTTLGDVVFSRPGLTSSSFAPGAASRPIVRGLNNYRVRIQENGVGASGVSEMGEDHAVPLDPIGASQMEVVRGPATLRWGSQAIGGVVNVANNRIPEAPPCALDAAFRETGCARVETRAAVATVDNLLENATLLDAGRGNVVVHADAHGRRASDYRIPGYPYLDVDPFAAEPPPYFAGRQPNSSNRSGGASLGASYLIPTGGFVGFAVTQYNSRYRVPGVEPTATDTRIEMRQTRVTGKGELHIGSAYVDAIRFWAGLTDYKHHERADEGGFNGVQQSFTNKDLEVRVEMQFMPIALPFGVLTSAAGVQGNHQFLTSPGLEGGLYDPNRTQAVAGYLFNELKLTDALKAQLAERIENVQVTGSLPDLFLDPTTPIGRYRNFTPVSGAFGLLHDLPYGLVASLSAQYVERAPRAPELLSRGIHEATGTFDVGNPNLRIEKAKTLELGLRRAEGPLRFEAALYITRFDGFIFRNLTGPVCQRDFASCAIGGAGDLALALYSQRNAVFRGAEFQSQLDVAPLMGGTIGVENQFDVVRASFTSGGNVPRIPPVRLGGGLYWRDANWLARANLLHAFAQNDIAQTGETPTKGYNLLRAELSYRMKFAPSNPWGSEMTLGLVGNNLLNDDIRNSVSFRKDEVLLPGANLRAFATIVF</sequence>
<evidence type="ECO:0000259" key="10">
    <source>
        <dbReference type="Pfam" id="PF00593"/>
    </source>
</evidence>
<evidence type="ECO:0000259" key="11">
    <source>
        <dbReference type="Pfam" id="PF07715"/>
    </source>
</evidence>
<feature type="domain" description="TonB-dependent receptor-like beta-barrel" evidence="10">
    <location>
        <begin position="219"/>
        <end position="643"/>
    </location>
</feature>
<comment type="subcellular location">
    <subcellularLocation>
        <location evidence="1 8">Cell outer membrane</location>
        <topology evidence="1 8">Multi-pass membrane protein</topology>
    </subcellularLocation>
</comment>
<keyword evidence="4 8" id="KW-0812">Transmembrane</keyword>